<evidence type="ECO:0000313" key="4">
    <source>
        <dbReference type="Proteomes" id="UP001433268"/>
    </source>
</evidence>
<keyword evidence="2" id="KW-0472">Membrane</keyword>
<keyword evidence="2" id="KW-1133">Transmembrane helix</keyword>
<dbReference type="EMBL" id="JAQQWN010000008">
    <property type="protein sequence ID" value="KAK8071388.1"/>
    <property type="molecule type" value="Genomic_DNA"/>
</dbReference>
<dbReference type="GeneID" id="92048966"/>
<gene>
    <name evidence="3" type="ORF">PG997_011591</name>
</gene>
<accession>A0ABR1VNF9</accession>
<dbReference type="RefSeq" id="XP_066665196.1">
    <property type="nucleotide sequence ID" value="XM_066815906.1"/>
</dbReference>
<dbReference type="InterPro" id="IPR029044">
    <property type="entry name" value="Nucleotide-diphossugar_trans"/>
</dbReference>
<reference evidence="3 4" key="1">
    <citation type="submission" date="2023-01" db="EMBL/GenBank/DDBJ databases">
        <title>Analysis of 21 Apiospora genomes using comparative genomics revels a genus with tremendous synthesis potential of carbohydrate active enzymes and secondary metabolites.</title>
        <authorList>
            <person name="Sorensen T."/>
        </authorList>
    </citation>
    <scope>NUCLEOTIDE SEQUENCE [LARGE SCALE GENOMIC DNA]</scope>
    <source>
        <strain evidence="3 4">CBS 114990</strain>
    </source>
</reference>
<keyword evidence="2" id="KW-0812">Transmembrane</keyword>
<organism evidence="3 4">
    <name type="scientific">Apiospora hydei</name>
    <dbReference type="NCBI Taxonomy" id="1337664"/>
    <lineage>
        <taxon>Eukaryota</taxon>
        <taxon>Fungi</taxon>
        <taxon>Dikarya</taxon>
        <taxon>Ascomycota</taxon>
        <taxon>Pezizomycotina</taxon>
        <taxon>Sordariomycetes</taxon>
        <taxon>Xylariomycetidae</taxon>
        <taxon>Amphisphaeriales</taxon>
        <taxon>Apiosporaceae</taxon>
        <taxon>Apiospora</taxon>
    </lineage>
</organism>
<dbReference type="InterPro" id="IPR039367">
    <property type="entry name" value="Och1-like"/>
</dbReference>
<keyword evidence="4" id="KW-1185">Reference proteome</keyword>
<dbReference type="Gene3D" id="3.90.550.20">
    <property type="match status" value="1"/>
</dbReference>
<evidence type="ECO:0000313" key="3">
    <source>
        <dbReference type="EMBL" id="KAK8071388.1"/>
    </source>
</evidence>
<dbReference type="PANTHER" id="PTHR31834">
    <property type="entry name" value="INITIATION-SPECIFIC ALPHA-1,6-MANNOSYLTRANSFERASE"/>
    <property type="match status" value="1"/>
</dbReference>
<dbReference type="Proteomes" id="UP001433268">
    <property type="component" value="Unassembled WGS sequence"/>
</dbReference>
<dbReference type="InterPro" id="IPR007577">
    <property type="entry name" value="GlycoTrfase_DXD_sugar-bd_CS"/>
</dbReference>
<dbReference type="SUPFAM" id="SSF53448">
    <property type="entry name" value="Nucleotide-diphospho-sugar transferases"/>
    <property type="match status" value="1"/>
</dbReference>
<feature type="transmembrane region" description="Helical" evidence="2">
    <location>
        <begin position="28"/>
        <end position="46"/>
    </location>
</feature>
<sequence>MPTLNLNSANLCRGTRYISNAFKGRHRTPLIVLALWCLACWAWLYWEHLLLVARPPDPPHSANFKRTHIPRTIWQIQLPMPEFIPAKGTSREGHATSWMHHNPYYTYTRLSIDDARQFLQTHYADRPEYLKTYEDLQNPALKSDLLRYLVLAKVGGVYSDLDTKALKPVDNWIPEPYRPHARLLIGFEWDQRDQETPSWYTYPIQFQQWTIAAAPGHPLLQQMLEYTHAQLQNLSTFHNTTLGSLHFTDEEIWTATGPRAWTETIWRYLRDNEGLANLTNLSYLEEPRLMGDVLIYPINAFGSGQGHSGSYRWFTPKDGLVKHYFHGSWRVQM</sequence>
<name>A0ABR1VNF9_9PEZI</name>
<evidence type="ECO:0000256" key="2">
    <source>
        <dbReference type="SAM" id="Phobius"/>
    </source>
</evidence>
<comment type="caution">
    <text evidence="3">The sequence shown here is derived from an EMBL/GenBank/DDBJ whole genome shotgun (WGS) entry which is preliminary data.</text>
</comment>
<protein>
    <submittedName>
        <fullName evidence="3">Alpha-mannosyltransferase och1</fullName>
    </submittedName>
</protein>
<dbReference type="PANTHER" id="PTHR31834:SF8">
    <property type="entry name" value="TRANSFERASE, PUTATIVE (AFU_ORTHOLOGUE AFUA_6G14040)-RELATED"/>
    <property type="match status" value="1"/>
</dbReference>
<evidence type="ECO:0000256" key="1">
    <source>
        <dbReference type="ARBA" id="ARBA00009003"/>
    </source>
</evidence>
<proteinExistence type="inferred from homology"/>
<comment type="similarity">
    <text evidence="1">Belongs to the glycosyltransferase 32 family.</text>
</comment>
<dbReference type="Pfam" id="PF04488">
    <property type="entry name" value="Gly_transf_sug"/>
    <property type="match status" value="1"/>
</dbReference>